<dbReference type="AlphaFoldDB" id="A0A8X6R156"/>
<dbReference type="EMBL" id="BMAW01086594">
    <property type="protein sequence ID" value="GFU47998.1"/>
    <property type="molecule type" value="Genomic_DNA"/>
</dbReference>
<dbReference type="Proteomes" id="UP000887013">
    <property type="component" value="Unassembled WGS sequence"/>
</dbReference>
<comment type="caution">
    <text evidence="1">The sequence shown here is derived from an EMBL/GenBank/DDBJ whole genome shotgun (WGS) entry which is preliminary data.</text>
</comment>
<sequence length="96" mass="11187">MKAQSLLQHLNRPYKRYDNITGTSATAKTIDRRHRGWGLSSRDHCACYTSLSPTKMPIYSDPGLFRLSFLIEVKLITVMFHLKCPAKTWTKRQWDT</sequence>
<protein>
    <submittedName>
        <fullName evidence="1">Uncharacterized protein</fullName>
    </submittedName>
</protein>
<organism evidence="1 2">
    <name type="scientific">Nephila pilipes</name>
    <name type="common">Giant wood spider</name>
    <name type="synonym">Nephila maculata</name>
    <dbReference type="NCBI Taxonomy" id="299642"/>
    <lineage>
        <taxon>Eukaryota</taxon>
        <taxon>Metazoa</taxon>
        <taxon>Ecdysozoa</taxon>
        <taxon>Arthropoda</taxon>
        <taxon>Chelicerata</taxon>
        <taxon>Arachnida</taxon>
        <taxon>Araneae</taxon>
        <taxon>Araneomorphae</taxon>
        <taxon>Entelegynae</taxon>
        <taxon>Araneoidea</taxon>
        <taxon>Nephilidae</taxon>
        <taxon>Nephila</taxon>
    </lineage>
</organism>
<evidence type="ECO:0000313" key="1">
    <source>
        <dbReference type="EMBL" id="GFU47998.1"/>
    </source>
</evidence>
<evidence type="ECO:0000313" key="2">
    <source>
        <dbReference type="Proteomes" id="UP000887013"/>
    </source>
</evidence>
<keyword evidence="2" id="KW-1185">Reference proteome</keyword>
<gene>
    <name evidence="1" type="ORF">NPIL_587771</name>
</gene>
<proteinExistence type="predicted"/>
<name>A0A8X6R156_NEPPI</name>
<accession>A0A8X6R156</accession>
<reference evidence="1" key="1">
    <citation type="submission" date="2020-08" db="EMBL/GenBank/DDBJ databases">
        <title>Multicomponent nature underlies the extraordinary mechanical properties of spider dragline silk.</title>
        <authorList>
            <person name="Kono N."/>
            <person name="Nakamura H."/>
            <person name="Mori M."/>
            <person name="Yoshida Y."/>
            <person name="Ohtoshi R."/>
            <person name="Malay A.D."/>
            <person name="Moran D.A.P."/>
            <person name="Tomita M."/>
            <person name="Numata K."/>
            <person name="Arakawa K."/>
        </authorList>
    </citation>
    <scope>NUCLEOTIDE SEQUENCE</scope>
</reference>